<dbReference type="EMBL" id="JAUKUD010000001">
    <property type="protein sequence ID" value="KAK0753588.1"/>
    <property type="molecule type" value="Genomic_DNA"/>
</dbReference>
<evidence type="ECO:0000313" key="1">
    <source>
        <dbReference type="EMBL" id="KAK0753588.1"/>
    </source>
</evidence>
<dbReference type="AlphaFoldDB" id="A0AA40F9A9"/>
<reference evidence="1" key="1">
    <citation type="submission" date="2023-06" db="EMBL/GenBank/DDBJ databases">
        <title>Genome-scale phylogeny and comparative genomics of the fungal order Sordariales.</title>
        <authorList>
            <consortium name="Lawrence Berkeley National Laboratory"/>
            <person name="Hensen N."/>
            <person name="Bonometti L."/>
            <person name="Westerberg I."/>
            <person name="Brannstrom I.O."/>
            <person name="Guillou S."/>
            <person name="Cros-Aarteil S."/>
            <person name="Calhoun S."/>
            <person name="Haridas S."/>
            <person name="Kuo A."/>
            <person name="Mondo S."/>
            <person name="Pangilinan J."/>
            <person name="Riley R."/>
            <person name="LaButti K."/>
            <person name="Andreopoulos B."/>
            <person name="Lipzen A."/>
            <person name="Chen C."/>
            <person name="Yanf M."/>
            <person name="Daum C."/>
            <person name="Ng V."/>
            <person name="Clum A."/>
            <person name="Steindorff A."/>
            <person name="Ohm R."/>
            <person name="Martin F."/>
            <person name="Silar P."/>
            <person name="Natvig D."/>
            <person name="Lalanne C."/>
            <person name="Gautier V."/>
            <person name="Ament-velasquez S.L."/>
            <person name="Kruys A."/>
            <person name="Hutchinson M.I."/>
            <person name="Powell A.J."/>
            <person name="Barry K."/>
            <person name="Miller A.N."/>
            <person name="Grigoriev I.V."/>
            <person name="Debuchy R."/>
            <person name="Gladieux P."/>
            <person name="Thoren M.H."/>
            <person name="Johannesson H."/>
        </authorList>
    </citation>
    <scope>NUCLEOTIDE SEQUENCE</scope>
    <source>
        <strain evidence="1">SMH3187-1</strain>
    </source>
</reference>
<organism evidence="1 2">
    <name type="scientific">Schizothecium vesticola</name>
    <dbReference type="NCBI Taxonomy" id="314040"/>
    <lineage>
        <taxon>Eukaryota</taxon>
        <taxon>Fungi</taxon>
        <taxon>Dikarya</taxon>
        <taxon>Ascomycota</taxon>
        <taxon>Pezizomycotina</taxon>
        <taxon>Sordariomycetes</taxon>
        <taxon>Sordariomycetidae</taxon>
        <taxon>Sordariales</taxon>
        <taxon>Schizotheciaceae</taxon>
        <taxon>Schizothecium</taxon>
    </lineage>
</organism>
<evidence type="ECO:0000313" key="2">
    <source>
        <dbReference type="Proteomes" id="UP001172155"/>
    </source>
</evidence>
<sequence>MIPRAFWVGLDPDEAEPLSMILAAIHCYQVAPPLGVDYLSPGHYFEFTVADRDHHRIANGFPELQELANFLGHEIPFLNSMASLPSPAGPRAAKLMITPESTQKKEETGPSTLAITTVGAHGRYPTALIVLTTTDSHKSACKYTRSFNENPKLRTMAVLQFALPMQINTEKELQRMAKCSSLSVFTKEVDGKVNTVIHRQPLSTGNGAIQLWLSDLVEEEDVKKLSDEFIRNRNHAPNFTIPYDAVINNIRQCLHIEEVKTEGVAKNPVGHSNIGSGSGGGGGGKRSFSTLAGANVLGLRSLPIKGNTMPLMPPTFFTAPMTTTTTTTTTTTAKHFVHHPRALHTAALRMPAIGRFLGRLGKW</sequence>
<dbReference type="Proteomes" id="UP001172155">
    <property type="component" value="Unassembled WGS sequence"/>
</dbReference>
<keyword evidence="2" id="KW-1185">Reference proteome</keyword>
<comment type="caution">
    <text evidence="1">The sequence shown here is derived from an EMBL/GenBank/DDBJ whole genome shotgun (WGS) entry which is preliminary data.</text>
</comment>
<proteinExistence type="predicted"/>
<name>A0AA40F9A9_9PEZI</name>
<protein>
    <submittedName>
        <fullName evidence="1">Uncharacterized protein</fullName>
    </submittedName>
</protein>
<gene>
    <name evidence="1" type="ORF">B0T18DRAFT_452640</name>
</gene>
<accession>A0AA40F9A9</accession>